<sequence>MRKEFLEDGGSGEGSGESDTIATLLDAARPRDDRLWSIGELARECDVTLRAMRFYEGKGLLSPERNGSARTYDGEDRRRLRLIVRGKRIGLSLIEIRDLLDLLTRPRPGPGRWSRVREALDRQAAVLEEQRAEIDRSLAELHREIAAVEQLDRS</sequence>
<proteinExistence type="predicted"/>
<evidence type="ECO:0000313" key="5">
    <source>
        <dbReference type="EMBL" id="TBW37160.1"/>
    </source>
</evidence>
<dbReference type="EMBL" id="SJFN01000016">
    <property type="protein sequence ID" value="TBW37160.1"/>
    <property type="molecule type" value="Genomic_DNA"/>
</dbReference>
<dbReference type="PANTHER" id="PTHR30204:SF58">
    <property type="entry name" value="HTH-TYPE TRANSCRIPTIONAL REGULATOR YFMP"/>
    <property type="match status" value="1"/>
</dbReference>
<keyword evidence="2" id="KW-0175">Coiled coil</keyword>
<evidence type="ECO:0000256" key="1">
    <source>
        <dbReference type="ARBA" id="ARBA00023125"/>
    </source>
</evidence>
<dbReference type="RefSeq" id="WP_131309795.1">
    <property type="nucleotide sequence ID" value="NZ_SJFN01000016.1"/>
</dbReference>
<dbReference type="GO" id="GO:0003700">
    <property type="term" value="F:DNA-binding transcription factor activity"/>
    <property type="evidence" value="ECO:0007669"/>
    <property type="project" value="InterPro"/>
</dbReference>
<dbReference type="Gene3D" id="1.10.1660.10">
    <property type="match status" value="1"/>
</dbReference>
<dbReference type="Pfam" id="PF13411">
    <property type="entry name" value="MerR_1"/>
    <property type="match status" value="1"/>
</dbReference>
<dbReference type="SUPFAM" id="SSF46955">
    <property type="entry name" value="Putative DNA-binding domain"/>
    <property type="match status" value="1"/>
</dbReference>
<dbReference type="InterPro" id="IPR000551">
    <property type="entry name" value="MerR-type_HTH_dom"/>
</dbReference>
<evidence type="ECO:0000256" key="2">
    <source>
        <dbReference type="SAM" id="Coils"/>
    </source>
</evidence>
<dbReference type="AlphaFoldDB" id="A0A4Q9VNX5"/>
<dbReference type="PROSITE" id="PS00552">
    <property type="entry name" value="HTH_MERR_1"/>
    <property type="match status" value="1"/>
</dbReference>
<keyword evidence="6" id="KW-1185">Reference proteome</keyword>
<dbReference type="Proteomes" id="UP000292781">
    <property type="component" value="Unassembled WGS sequence"/>
</dbReference>
<accession>A0A4Q9VNX5</accession>
<dbReference type="GO" id="GO:0003677">
    <property type="term" value="F:DNA binding"/>
    <property type="evidence" value="ECO:0007669"/>
    <property type="project" value="UniProtKB-KW"/>
</dbReference>
<evidence type="ECO:0000259" key="4">
    <source>
        <dbReference type="PROSITE" id="PS50937"/>
    </source>
</evidence>
<name>A0A4Q9VNX5_9HYPH</name>
<protein>
    <submittedName>
        <fullName evidence="5">MerR family transcriptional regulator</fullName>
    </submittedName>
</protein>
<dbReference type="InterPro" id="IPR009061">
    <property type="entry name" value="DNA-bd_dom_put_sf"/>
</dbReference>
<reference evidence="5 6" key="1">
    <citation type="submission" date="2019-02" db="EMBL/GenBank/DDBJ databases">
        <title>Siculibacillus lacustris gen. nov., sp. nov., a new rosette-forming bacterium isolated from a freshwater crater lake (Lake St. Ana, Romania).</title>
        <authorList>
            <person name="Felfoldi T."/>
            <person name="Marton Z."/>
            <person name="Szabo A."/>
            <person name="Mentes A."/>
            <person name="Boka K."/>
            <person name="Marialigeti K."/>
            <person name="Mathe I."/>
            <person name="Koncz M."/>
            <person name="Schumann P."/>
            <person name="Toth E."/>
        </authorList>
    </citation>
    <scope>NUCLEOTIDE SEQUENCE [LARGE SCALE GENOMIC DNA]</scope>
    <source>
        <strain evidence="5 6">SA-279</strain>
    </source>
</reference>
<gene>
    <name evidence="5" type="ORF">EYW49_11860</name>
</gene>
<dbReference type="InterPro" id="IPR047057">
    <property type="entry name" value="MerR_fam"/>
</dbReference>
<evidence type="ECO:0000256" key="3">
    <source>
        <dbReference type="SAM" id="MobiDB-lite"/>
    </source>
</evidence>
<comment type="caution">
    <text evidence="5">The sequence shown here is derived from an EMBL/GenBank/DDBJ whole genome shotgun (WGS) entry which is preliminary data.</text>
</comment>
<organism evidence="5 6">
    <name type="scientific">Siculibacillus lacustris</name>
    <dbReference type="NCBI Taxonomy" id="1549641"/>
    <lineage>
        <taxon>Bacteria</taxon>
        <taxon>Pseudomonadati</taxon>
        <taxon>Pseudomonadota</taxon>
        <taxon>Alphaproteobacteria</taxon>
        <taxon>Hyphomicrobiales</taxon>
        <taxon>Ancalomicrobiaceae</taxon>
        <taxon>Siculibacillus</taxon>
    </lineage>
</organism>
<feature type="region of interest" description="Disordered" evidence="3">
    <location>
        <begin position="1"/>
        <end position="20"/>
    </location>
</feature>
<keyword evidence="1" id="KW-0238">DNA-binding</keyword>
<dbReference type="PANTHER" id="PTHR30204">
    <property type="entry name" value="REDOX-CYCLING DRUG-SENSING TRANSCRIPTIONAL ACTIVATOR SOXR"/>
    <property type="match status" value="1"/>
</dbReference>
<feature type="coiled-coil region" evidence="2">
    <location>
        <begin position="117"/>
        <end position="151"/>
    </location>
</feature>
<dbReference type="PROSITE" id="PS50937">
    <property type="entry name" value="HTH_MERR_2"/>
    <property type="match status" value="1"/>
</dbReference>
<evidence type="ECO:0000313" key="6">
    <source>
        <dbReference type="Proteomes" id="UP000292781"/>
    </source>
</evidence>
<feature type="domain" description="HTH merR-type" evidence="4">
    <location>
        <begin position="35"/>
        <end position="102"/>
    </location>
</feature>
<dbReference type="SMART" id="SM00422">
    <property type="entry name" value="HTH_MERR"/>
    <property type="match status" value="1"/>
</dbReference>
<dbReference type="OrthoDB" id="9803659at2"/>